<evidence type="ECO:0000313" key="3">
    <source>
        <dbReference type="EMBL" id="MCI0752490.1"/>
    </source>
</evidence>
<sequence length="262" mass="27048">MILSRSLACAAMILPGVLGLTRAADAATLIGLTNSNEIVAIDTETRMAAKPVAVRGAEGTLLGIDQRPADGKLYGVTSAGQIVTVDPASGQAVQVSSLSERFEGGGRAVVDFNPMADRLRLMGMNGTNFRVHPDTGAVTRDGALKYQAGALGETVPRITAGAYTNSVGKPAATMLYTLDMLLGQLNLQAPPNDGVQQPKVLLGSLPAGAAFDIASRAEGDNTAWLLADGTLHNVMLDGGTLTTLGPVARLPRSEIIDVAAMR</sequence>
<dbReference type="Pfam" id="PF14339">
    <property type="entry name" value="DUF4394"/>
    <property type="match status" value="1"/>
</dbReference>
<reference evidence="3 4" key="1">
    <citation type="submission" date="2022-03" db="EMBL/GenBank/DDBJ databases">
        <title>Complete genome analysis of Roseomonas KG 17.1 : a prolific producer of plant growth promoters.</title>
        <authorList>
            <person name="Saadouli I."/>
            <person name="Najjari A."/>
            <person name="Mosbah A."/>
            <person name="Ouzari H.I."/>
        </authorList>
    </citation>
    <scope>NUCLEOTIDE SEQUENCE [LARGE SCALE GENOMIC DNA]</scope>
    <source>
        <strain evidence="3 4">KG17-1</strain>
    </source>
</reference>
<gene>
    <name evidence="3" type="ORF">MON41_01765</name>
</gene>
<organism evidence="3 4">
    <name type="scientific">Teichococcus vastitatis</name>
    <dbReference type="NCBI Taxonomy" id="2307076"/>
    <lineage>
        <taxon>Bacteria</taxon>
        <taxon>Pseudomonadati</taxon>
        <taxon>Pseudomonadota</taxon>
        <taxon>Alphaproteobacteria</taxon>
        <taxon>Acetobacterales</taxon>
        <taxon>Roseomonadaceae</taxon>
        <taxon>Roseomonas</taxon>
    </lineage>
</organism>
<keyword evidence="4" id="KW-1185">Reference proteome</keyword>
<feature type="chain" id="PRO_5046741058" evidence="1">
    <location>
        <begin position="27"/>
        <end position="262"/>
    </location>
</feature>
<protein>
    <submittedName>
        <fullName evidence="3">DUF4394 domain-containing protein</fullName>
    </submittedName>
</protein>
<dbReference type="EMBL" id="JALBUU010000004">
    <property type="protein sequence ID" value="MCI0752490.1"/>
    <property type="molecule type" value="Genomic_DNA"/>
</dbReference>
<feature type="domain" description="DUF4394" evidence="2">
    <location>
        <begin position="39"/>
        <end position="249"/>
    </location>
</feature>
<feature type="signal peptide" evidence="1">
    <location>
        <begin position="1"/>
        <end position="26"/>
    </location>
</feature>
<dbReference type="InterPro" id="IPR025507">
    <property type="entry name" value="DUF4394"/>
</dbReference>
<evidence type="ECO:0000313" key="4">
    <source>
        <dbReference type="Proteomes" id="UP001201985"/>
    </source>
</evidence>
<evidence type="ECO:0000259" key="2">
    <source>
        <dbReference type="Pfam" id="PF14339"/>
    </source>
</evidence>
<proteinExistence type="predicted"/>
<dbReference type="RefSeq" id="WP_120006567.1">
    <property type="nucleotide sequence ID" value="NZ_JALBUU010000004.1"/>
</dbReference>
<comment type="caution">
    <text evidence="3">The sequence shown here is derived from an EMBL/GenBank/DDBJ whole genome shotgun (WGS) entry which is preliminary data.</text>
</comment>
<keyword evidence="1" id="KW-0732">Signal</keyword>
<evidence type="ECO:0000256" key="1">
    <source>
        <dbReference type="SAM" id="SignalP"/>
    </source>
</evidence>
<accession>A0ABS9W0X3</accession>
<name>A0ABS9W0X3_9PROT</name>
<dbReference type="SUPFAM" id="SSF63829">
    <property type="entry name" value="Calcium-dependent phosphotriesterase"/>
    <property type="match status" value="1"/>
</dbReference>
<dbReference type="Proteomes" id="UP001201985">
    <property type="component" value="Unassembled WGS sequence"/>
</dbReference>